<keyword evidence="1" id="KW-1133">Transmembrane helix</keyword>
<evidence type="ECO:0000313" key="3">
    <source>
        <dbReference type="Proteomes" id="UP000265341"/>
    </source>
</evidence>
<protein>
    <submittedName>
        <fullName evidence="2">Uncharacterized protein</fullName>
    </submittedName>
</protein>
<organism evidence="2 3">
    <name type="scientific">Calidithermus roseus</name>
    <dbReference type="NCBI Taxonomy" id="1644118"/>
    <lineage>
        <taxon>Bacteria</taxon>
        <taxon>Thermotogati</taxon>
        <taxon>Deinococcota</taxon>
        <taxon>Deinococci</taxon>
        <taxon>Thermales</taxon>
        <taxon>Thermaceae</taxon>
        <taxon>Calidithermus</taxon>
    </lineage>
</organism>
<dbReference type="Proteomes" id="UP000265341">
    <property type="component" value="Unassembled WGS sequence"/>
</dbReference>
<dbReference type="AlphaFoldDB" id="A0A399EKE9"/>
<feature type="transmembrane region" description="Helical" evidence="1">
    <location>
        <begin position="6"/>
        <end position="23"/>
    </location>
</feature>
<dbReference type="EMBL" id="QWLA01000057">
    <property type="protein sequence ID" value="RIH84458.1"/>
    <property type="molecule type" value="Genomic_DNA"/>
</dbReference>
<gene>
    <name evidence="2" type="ORF">Mrose_02642</name>
</gene>
<name>A0A399EKE9_9DEIN</name>
<proteinExistence type="predicted"/>
<dbReference type="OrthoDB" id="25981at2"/>
<dbReference type="RefSeq" id="WP_119279021.1">
    <property type="nucleotide sequence ID" value="NZ_QWLA01000057.1"/>
</dbReference>
<evidence type="ECO:0000313" key="2">
    <source>
        <dbReference type="EMBL" id="RIH84458.1"/>
    </source>
</evidence>
<keyword evidence="3" id="KW-1185">Reference proteome</keyword>
<accession>A0A399EKE9</accession>
<reference evidence="2 3" key="1">
    <citation type="submission" date="2018-08" db="EMBL/GenBank/DDBJ databases">
        <title>Meiothermus roseus NBRC 110900 genome sequencing project.</title>
        <authorList>
            <person name="Da Costa M.S."/>
            <person name="Albuquerque L."/>
            <person name="Raposo P."/>
            <person name="Froufe H.J.C."/>
            <person name="Barroso C.S."/>
            <person name="Egas C."/>
        </authorList>
    </citation>
    <scope>NUCLEOTIDE SEQUENCE [LARGE SCALE GENOMIC DNA]</scope>
    <source>
        <strain evidence="2 3">NBRC 110900</strain>
    </source>
</reference>
<sequence length="237" mass="26272">MQSRLYSWISLPLLWGLISLNLLPSGFWRFQGGSAGQQALFGVCLEANLLAGWYELKTNGYVAFGSGVQGGVTEVYALIPIDELRLSLGKRAVYTTPFNRTPWGEEGQWGVYGQYRLGEGMGLEAAYVEGQGYVGGRFGGLEAGTWVSPAGLTPRLGLRGELGELYYQWNTGLWGRLRWPLDGVSGLEGWGWWNPQALGGKLLFGLAYDLEQQVRLGADVSLRPIEAWRVWLEFTVR</sequence>
<keyword evidence="1" id="KW-0812">Transmembrane</keyword>
<evidence type="ECO:0000256" key="1">
    <source>
        <dbReference type="SAM" id="Phobius"/>
    </source>
</evidence>
<keyword evidence="1" id="KW-0472">Membrane</keyword>
<comment type="caution">
    <text evidence="2">The sequence shown here is derived from an EMBL/GenBank/DDBJ whole genome shotgun (WGS) entry which is preliminary data.</text>
</comment>